<dbReference type="Gene3D" id="2.60.420.10">
    <property type="entry name" value="Maltose phosphorylase, domain 3"/>
    <property type="match status" value="1"/>
</dbReference>
<dbReference type="InterPro" id="IPR006379">
    <property type="entry name" value="HAD-SF_hydro_IIB"/>
</dbReference>
<dbReference type="InterPro" id="IPR037018">
    <property type="entry name" value="GH65_N"/>
</dbReference>
<accession>A0A3S5Y7K7</accession>
<dbReference type="Proteomes" id="UP001154400">
    <property type="component" value="Chromosome"/>
</dbReference>
<dbReference type="GO" id="GO:0016757">
    <property type="term" value="F:glycosyltransferase activity"/>
    <property type="evidence" value="ECO:0007669"/>
    <property type="project" value="UniProtKB-ARBA"/>
</dbReference>
<dbReference type="InterPro" id="IPR023198">
    <property type="entry name" value="PGP-like_dom2"/>
</dbReference>
<dbReference type="Gene3D" id="1.50.10.10">
    <property type="match status" value="1"/>
</dbReference>
<dbReference type="Pfam" id="PF03636">
    <property type="entry name" value="Glyco_hydro_65N"/>
    <property type="match status" value="1"/>
</dbReference>
<proteinExistence type="predicted"/>
<dbReference type="Gene3D" id="3.40.50.1000">
    <property type="entry name" value="HAD superfamily/HAD-like"/>
    <property type="match status" value="2"/>
</dbReference>
<evidence type="ECO:0000256" key="1">
    <source>
        <dbReference type="ARBA" id="ARBA00023295"/>
    </source>
</evidence>
<keyword evidence="1" id="KW-0378">Hydrolase</keyword>
<dbReference type="Gene3D" id="3.30.70.1020">
    <property type="entry name" value="Trehalose-6-phosphate phosphatase related protein, domain 2"/>
    <property type="match status" value="1"/>
</dbReference>
<feature type="domain" description="Glycoside hydrolase family 65 C-terminal" evidence="3">
    <location>
        <begin position="1231"/>
        <end position="1294"/>
    </location>
</feature>
<reference evidence="5" key="1">
    <citation type="journal article" date="2010" name="PLoS Genet.">
        <title>The genome of a pathogenic rhodococcus: cooptive virulence underpinned by key gene acquisitions.</title>
        <authorList>
            <person name="Letek M."/>
            <person name="Gonzalez P."/>
            <person name="Macarthur I."/>
            <person name="Rodriguez H."/>
            <person name="Freeman T.C."/>
            <person name="Valero-Rello A."/>
            <person name="Blanco M."/>
            <person name="Buckley T."/>
            <person name="Cherevach I."/>
            <person name="Fahey R."/>
            <person name="Hapeshi A."/>
            <person name="Holdstock J."/>
            <person name="Leadon D."/>
            <person name="Navas J."/>
            <person name="Ocampo A."/>
            <person name="Quail M.A."/>
            <person name="Sanders M."/>
            <person name="Scortti M.M."/>
            <person name="Prescott J.F."/>
            <person name="Fogarty U."/>
            <person name="Meijer W.G."/>
            <person name="Parkhill J."/>
            <person name="Bentley S.D."/>
            <person name="Vazquez-Boland J.A."/>
        </authorList>
    </citation>
    <scope>NUCLEOTIDE SEQUENCE [LARGE SCALE GENOMIC DNA]</scope>
    <source>
        <strain evidence="5 6">103S</strain>
    </source>
</reference>
<sequence length="1303" mass="143388">MTRAVIDPRRLDAVAFALEGVFVGTADLRGEVWDHFYRERFPDHPPLPGHDYVRIVADTSLTDAIADGLARVGVPLPEGAPSGSPTAEAARGIAGLLDREFADRIARGGIPVQDAAVDLARRVRGASLRIAVYCAEPRRTAILDAIGGDIFGAETMLAVEAQPRTLDEAVRRLGADPARTAVVVGGPSDLAAARRGGFALVIGVARPGDEELLRRAGAHVVVTDVARIGFRSGTRPLSRIPDALTSRHQSAALLRSRHPAVFLDFDGTIADIVAQPTAATLVEGVASELARLARHCPVGIISGRDLADVRARVGVPGLWYAGSHGFELVGPDGQHYENEEASDAEPDLVRITSTLCERLGTVPGVLVEGKRFAVSVHYRNVDAERVDEVISTVRAAVAEEPRLRLTSGRKIVEIRPDVDWDKGRALVWALGHVGATSDVLPIYVGDDLTDEDAFDAIEDSGFGVVVRHTEDGDRRSAARFAVDGPAQVHELLQRIADLVGSDPRTAPPPEDPWTVFFEGYDPSVEKLREALCTVGNGAFATRGCAPEARAGAIHYPGTYAAGIFDRLREEMAGTAVDNESMVNLPNWLPLTFRIDGGPWFDVDTTELLEYRQHLDLRRAVFVRRLRSRDAAGRITSLIQRRFVAMHLPHVGALETTISAENWSGRLDIRSEVDGAVENTLVERYRALGSRHLEPVQATELAAGSVLISVCTSNSRIPVAIAARTTLRRDHEQPSPTYRLIEGDGRIGHDISIDLAAGQSVTAEKMVTLFTGRDPAVSEPADESARWLTRLGRFDEVLDGHVLAWARLWDSLGIELEGHGHALRIVRFHLLQILQTVSPNTGDLDAGVPARGLHGEAYRGHIFWDELFVFPVLNLRLPTLTKSLLRYRYRRLREARRAAREAGRTGAMFPWQSGSDGREESPRLHLNPISGRWNPDPSRHQLHTGIAVAYNVWQYYQVTGDLEFLIEFGAEMLIEIARFYAGLADLDESRGRYVIRGVIGPDEFHAGYPEAPFDGIDNNAYTNVMAVWVLLRVIDTLEVIPRQIRSDLTQALGLPTQEIIRWEDVSRRMFVPFHDGVISQFEGYGDLAELDWSGYRRRYGNIQRLDRILEAEGDDVNRYRASKQADVLMLFYLLSADELRELLQRLGYTFPADAIPRTIDYYIERTSHGSTLSGVVHSWVLARGSRDRAMEFFDRVLASDVADIQGGTTAEGIHLAAMAGSVDLMQRCFSGLEVRGDRLVFSPDWPSSLGTLQFPIFYRGNRLWLTVDGRSVEVSAAPGNQPSIEVECRGQVAQLHPGGSIRLG</sequence>
<dbReference type="SUPFAM" id="SSF74650">
    <property type="entry name" value="Galactose mutarotase-like"/>
    <property type="match status" value="1"/>
</dbReference>
<dbReference type="InterPro" id="IPR011013">
    <property type="entry name" value="Gal_mutarotase_sf_dom"/>
</dbReference>
<dbReference type="Gene3D" id="2.70.98.40">
    <property type="entry name" value="Glycoside hydrolase, family 65, N-terminal domain"/>
    <property type="match status" value="1"/>
</dbReference>
<evidence type="ECO:0000259" key="2">
    <source>
        <dbReference type="Pfam" id="PF03632"/>
    </source>
</evidence>
<dbReference type="Gene3D" id="1.10.150.240">
    <property type="entry name" value="Putative phosphatase, domain 2"/>
    <property type="match status" value="1"/>
</dbReference>
<dbReference type="EMBL" id="FN563149">
    <property type="protein sequence ID" value="CBH48540.1"/>
    <property type="molecule type" value="Genomic_DNA"/>
</dbReference>
<dbReference type="InterPro" id="IPR003337">
    <property type="entry name" value="Trehalose_PPase"/>
</dbReference>
<dbReference type="GO" id="GO:0004553">
    <property type="term" value="F:hydrolase activity, hydrolyzing O-glycosyl compounds"/>
    <property type="evidence" value="ECO:0007669"/>
    <property type="project" value="TreeGrafter"/>
</dbReference>
<protein>
    <submittedName>
        <fullName evidence="5">Trehalose phosphatase</fullName>
    </submittedName>
</protein>
<gene>
    <name evidence="5" type="ordered locus">REQ_25030</name>
</gene>
<evidence type="ECO:0000259" key="4">
    <source>
        <dbReference type="Pfam" id="PF03636"/>
    </source>
</evidence>
<organism evidence="5">
    <name type="scientific">Rhodococcus hoagii (strain 103S)</name>
    <name type="common">Rhodococcus equi</name>
    <dbReference type="NCBI Taxonomy" id="685727"/>
    <lineage>
        <taxon>Bacteria</taxon>
        <taxon>Bacillati</taxon>
        <taxon>Actinomycetota</taxon>
        <taxon>Actinomycetes</taxon>
        <taxon>Mycobacteriales</taxon>
        <taxon>Nocardiaceae</taxon>
        <taxon>Prescottella</taxon>
    </lineage>
</organism>
<dbReference type="InterPro" id="IPR005194">
    <property type="entry name" value="Glyco_hydro_65_C"/>
</dbReference>
<dbReference type="InterPro" id="IPR005195">
    <property type="entry name" value="Glyco_hydro_65_M"/>
</dbReference>
<dbReference type="Pfam" id="PF03632">
    <property type="entry name" value="Glyco_hydro_65m"/>
    <property type="match status" value="1"/>
</dbReference>
<dbReference type="FunFam" id="1.50.10.10:FF:000053">
    <property type="entry name" value="Putative glycosyl hydrolase"/>
    <property type="match status" value="1"/>
</dbReference>
<evidence type="ECO:0000313" key="5">
    <source>
        <dbReference type="EMBL" id="CBH48540.1"/>
    </source>
</evidence>
<feature type="domain" description="Glycoside hydrolase family 65 central catalytic" evidence="2">
    <location>
        <begin position="826"/>
        <end position="1221"/>
    </location>
</feature>
<dbReference type="KEGG" id="req:REQ_25030"/>
<dbReference type="InterPro" id="IPR036412">
    <property type="entry name" value="HAD-like_sf"/>
</dbReference>
<dbReference type="SUPFAM" id="SSF56784">
    <property type="entry name" value="HAD-like"/>
    <property type="match status" value="2"/>
</dbReference>
<name>A0A3S5Y7K7_RHOH1</name>
<dbReference type="PANTHER" id="PTHR11051:SF8">
    <property type="entry name" value="PROTEIN-GLUCOSYLGALACTOSYLHYDROXYLYSINE GLUCOSIDASE"/>
    <property type="match status" value="1"/>
</dbReference>
<dbReference type="Pfam" id="PF03633">
    <property type="entry name" value="Glyco_hydro_65C"/>
    <property type="match status" value="1"/>
</dbReference>
<evidence type="ECO:0000259" key="3">
    <source>
        <dbReference type="Pfam" id="PF03633"/>
    </source>
</evidence>
<dbReference type="InterPro" id="IPR023214">
    <property type="entry name" value="HAD_sf"/>
</dbReference>
<dbReference type="NCBIfam" id="TIGR01484">
    <property type="entry name" value="HAD-SF-IIB"/>
    <property type="match status" value="1"/>
</dbReference>
<dbReference type="PANTHER" id="PTHR11051">
    <property type="entry name" value="GLYCOSYL HYDROLASE-RELATED"/>
    <property type="match status" value="1"/>
</dbReference>
<dbReference type="InterPro" id="IPR008928">
    <property type="entry name" value="6-hairpin_glycosidase_sf"/>
</dbReference>
<dbReference type="GO" id="GO:0030246">
    <property type="term" value="F:carbohydrate binding"/>
    <property type="evidence" value="ECO:0007669"/>
    <property type="project" value="InterPro"/>
</dbReference>
<dbReference type="GO" id="GO:0005992">
    <property type="term" value="P:trehalose biosynthetic process"/>
    <property type="evidence" value="ECO:0007669"/>
    <property type="project" value="InterPro"/>
</dbReference>
<dbReference type="InterPro" id="IPR012341">
    <property type="entry name" value="6hp_glycosidase-like_sf"/>
</dbReference>
<evidence type="ECO:0000313" key="6">
    <source>
        <dbReference type="Proteomes" id="UP000006892"/>
    </source>
</evidence>
<dbReference type="InterPro" id="IPR005196">
    <property type="entry name" value="Glyco_hydro_65_N"/>
</dbReference>
<dbReference type="Pfam" id="PF02358">
    <property type="entry name" value="Trehalose_PPase"/>
    <property type="match status" value="1"/>
</dbReference>
<dbReference type="CDD" id="cd01627">
    <property type="entry name" value="HAD_TPP"/>
    <property type="match status" value="1"/>
</dbReference>
<keyword evidence="1" id="KW-0326">Glycosidase</keyword>
<dbReference type="GO" id="GO:0016791">
    <property type="term" value="F:phosphatase activity"/>
    <property type="evidence" value="ECO:0007669"/>
    <property type="project" value="UniProtKB-ARBA"/>
</dbReference>
<dbReference type="RefSeq" id="WP_013416152.1">
    <property type="nucleotide sequence ID" value="NC_014659.1"/>
</dbReference>
<feature type="domain" description="Glycoside hydrolase family 65 N-terminal" evidence="4">
    <location>
        <begin position="518"/>
        <end position="772"/>
    </location>
</feature>
<dbReference type="SUPFAM" id="SSF48208">
    <property type="entry name" value="Six-hairpin glycosidases"/>
    <property type="match status" value="1"/>
</dbReference>
<dbReference type="NCBIfam" id="TIGR00685">
    <property type="entry name" value="T6PP"/>
    <property type="match status" value="1"/>
</dbReference>